<organism evidence="1 2">
    <name type="scientific">Rothia koreensis</name>
    <dbReference type="NCBI Taxonomy" id="592378"/>
    <lineage>
        <taxon>Bacteria</taxon>
        <taxon>Bacillati</taxon>
        <taxon>Actinomycetota</taxon>
        <taxon>Actinomycetes</taxon>
        <taxon>Micrococcales</taxon>
        <taxon>Micrococcaceae</taxon>
        <taxon>Rothia</taxon>
    </lineage>
</organism>
<dbReference type="AlphaFoldDB" id="A0A7K1LK52"/>
<proteinExistence type="predicted"/>
<dbReference type="RefSeq" id="WP_156265509.1">
    <property type="nucleotide sequence ID" value="NZ_CP197643.1"/>
</dbReference>
<protein>
    <submittedName>
        <fullName evidence="1">Uncharacterized protein</fullName>
    </submittedName>
</protein>
<reference evidence="1 2" key="1">
    <citation type="submission" date="2019-12" db="EMBL/GenBank/DDBJ databases">
        <authorList>
            <person name="Li J."/>
            <person name="Shi Y."/>
            <person name="Xu G."/>
            <person name="Xiao D."/>
            <person name="Ran X."/>
        </authorList>
    </citation>
    <scope>NUCLEOTIDE SEQUENCE [LARGE SCALE GENOMIC DNA]</scope>
    <source>
        <strain evidence="1 2">JCM 15915</strain>
    </source>
</reference>
<sequence>MFAANVVDAVQDLPIVGDVVNGVVNAVGDLADPVLGLVTGLLGLGG</sequence>
<keyword evidence="2" id="KW-1185">Reference proteome</keyword>
<gene>
    <name evidence="1" type="ORF">GMA10_10200</name>
</gene>
<evidence type="ECO:0000313" key="2">
    <source>
        <dbReference type="Proteomes" id="UP000462152"/>
    </source>
</evidence>
<name>A0A7K1LK52_9MICC</name>
<evidence type="ECO:0000313" key="1">
    <source>
        <dbReference type="EMBL" id="MUN55578.1"/>
    </source>
</evidence>
<comment type="caution">
    <text evidence="1">The sequence shown here is derived from an EMBL/GenBank/DDBJ whole genome shotgun (WGS) entry which is preliminary data.</text>
</comment>
<dbReference type="EMBL" id="WOGT01000006">
    <property type="protein sequence ID" value="MUN55578.1"/>
    <property type="molecule type" value="Genomic_DNA"/>
</dbReference>
<accession>A0A7K1LK52</accession>
<dbReference type="Proteomes" id="UP000462152">
    <property type="component" value="Unassembled WGS sequence"/>
</dbReference>